<organism evidence="1 2">
    <name type="scientific">Linderina macrospora</name>
    <dbReference type="NCBI Taxonomy" id="4868"/>
    <lineage>
        <taxon>Eukaryota</taxon>
        <taxon>Fungi</taxon>
        <taxon>Fungi incertae sedis</taxon>
        <taxon>Zoopagomycota</taxon>
        <taxon>Kickxellomycotina</taxon>
        <taxon>Kickxellomycetes</taxon>
        <taxon>Kickxellales</taxon>
        <taxon>Kickxellaceae</taxon>
        <taxon>Linderina</taxon>
    </lineage>
</organism>
<comment type="caution">
    <text evidence="1">The sequence shown here is derived from an EMBL/GenBank/DDBJ whole genome shotgun (WGS) entry which is preliminary data.</text>
</comment>
<protein>
    <submittedName>
        <fullName evidence="1">Chromatin-remodeling complex subunit ies6</fullName>
    </submittedName>
</protein>
<proteinExistence type="predicted"/>
<evidence type="ECO:0000313" key="1">
    <source>
        <dbReference type="EMBL" id="KAJ1940611.1"/>
    </source>
</evidence>
<accession>A0ACC1J7G4</accession>
<evidence type="ECO:0000313" key="2">
    <source>
        <dbReference type="Proteomes" id="UP001150603"/>
    </source>
</evidence>
<gene>
    <name evidence="1" type="primary">IES6</name>
    <name evidence="1" type="ORF">FBU59_003758</name>
</gene>
<dbReference type="Proteomes" id="UP001150603">
    <property type="component" value="Unassembled WGS sequence"/>
</dbReference>
<keyword evidence="2" id="KW-1185">Reference proteome</keyword>
<reference evidence="1" key="1">
    <citation type="submission" date="2022-07" db="EMBL/GenBank/DDBJ databases">
        <title>Phylogenomic reconstructions and comparative analyses of Kickxellomycotina fungi.</title>
        <authorList>
            <person name="Reynolds N.K."/>
            <person name="Stajich J.E."/>
            <person name="Barry K."/>
            <person name="Grigoriev I.V."/>
            <person name="Crous P."/>
            <person name="Smith M.E."/>
        </authorList>
    </citation>
    <scope>NUCLEOTIDE SEQUENCE</scope>
    <source>
        <strain evidence="1">NRRL 5244</strain>
    </source>
</reference>
<name>A0ACC1J7G4_9FUNG</name>
<dbReference type="EMBL" id="JANBPW010002494">
    <property type="protein sequence ID" value="KAJ1940611.1"/>
    <property type="molecule type" value="Genomic_DNA"/>
</dbReference>
<sequence length="149" mass="16959">MPITKRGKRSRPGSAADTPTAQNPELVDSVPLENYKDTGIYNLLEVAKPFKSPSYKSQRRWKNLKQVVAQEEQQTEWPVEFPTYWSVDVPPSLMPQKKYCDLTGLPAKYTDPKTNVRYCSAEVYQVLKTLPPGAEQQYLALRNANVVLK</sequence>